<sequence>MNVIVSKIAGGSYGNLNIGDTPVTMGALLFGYIVYVLLLVIYRLYLHPLAGFPGPRICAVTEWYEFYCYIVKDGQWGNEVRKMHEKYGPIVRTSPWELSIRDSEFYSQLYVAASTRRTDMWPRGREGNGFESSHHLTVPHDLHRSRRKHLEPFFSRQGITRVEHIIASDVWKLDACLSDLNGSGTVIHMDHALAAMAGDVIGYISCGVRPGLIEEANFSPSWYELMVKTTTIAPLFRCFPWLNKLMRLLPTSVVESMYPKGISNMMLGTTGRMHIEKIKKDLSDSSGTKEKDGWISVFHHLLSSDIPKLEKSVERLQAESMIFLLAGTLAGAHTLTFVVFYVLANRTIETRLRAELEGVFVTSTQGEKRTPTWAELERLPYLRGCIKEALRLNGLVGNLARCSPDETIIYKQWKIPRNVPVGMSIYAMHTDASVFPDPMQFKPERWLGEYNPQMDRNFVPFTKGSRSCLGINLAWAEMYISTAILFRPNGPKLKLHQTQESDIRIVRDYIMGFPKSGARGVRVVVE</sequence>
<keyword evidence="2" id="KW-1185">Reference proteome</keyword>
<proteinExistence type="predicted"/>
<evidence type="ECO:0000313" key="2">
    <source>
        <dbReference type="Proteomes" id="UP001497680"/>
    </source>
</evidence>
<comment type="caution">
    <text evidence="1">The sequence shown here is derived from an EMBL/GenBank/DDBJ whole genome shotgun (WGS) entry which is preliminary data.</text>
</comment>
<reference evidence="1 2" key="1">
    <citation type="journal article" date="2022" name="New Phytol.">
        <title>Ecological generalism drives hyperdiversity of secondary metabolite gene clusters in xylarialean endophytes.</title>
        <authorList>
            <person name="Franco M.E.E."/>
            <person name="Wisecaver J.H."/>
            <person name="Arnold A.E."/>
            <person name="Ju Y.M."/>
            <person name="Slot J.C."/>
            <person name="Ahrendt S."/>
            <person name="Moore L.P."/>
            <person name="Eastman K.E."/>
            <person name="Scott K."/>
            <person name="Konkel Z."/>
            <person name="Mondo S.J."/>
            <person name="Kuo A."/>
            <person name="Hayes R.D."/>
            <person name="Haridas S."/>
            <person name="Andreopoulos B."/>
            <person name="Riley R."/>
            <person name="LaButti K."/>
            <person name="Pangilinan J."/>
            <person name="Lipzen A."/>
            <person name="Amirebrahimi M."/>
            <person name="Yan J."/>
            <person name="Adam C."/>
            <person name="Keymanesh K."/>
            <person name="Ng V."/>
            <person name="Louie K."/>
            <person name="Northen T."/>
            <person name="Drula E."/>
            <person name="Henrissat B."/>
            <person name="Hsieh H.M."/>
            <person name="Youens-Clark K."/>
            <person name="Lutzoni F."/>
            <person name="Miadlikowska J."/>
            <person name="Eastwood D.C."/>
            <person name="Hamelin R.C."/>
            <person name="Grigoriev I.V."/>
            <person name="U'Ren J.M."/>
        </authorList>
    </citation>
    <scope>NUCLEOTIDE SEQUENCE [LARGE SCALE GENOMIC DNA]</scope>
    <source>
        <strain evidence="1 2">ER1909</strain>
    </source>
</reference>
<name>A0ACC0CNT4_9PEZI</name>
<dbReference type="EMBL" id="MU394380">
    <property type="protein sequence ID" value="KAI6082031.1"/>
    <property type="molecule type" value="Genomic_DNA"/>
</dbReference>
<dbReference type="Proteomes" id="UP001497680">
    <property type="component" value="Unassembled WGS sequence"/>
</dbReference>
<gene>
    <name evidence="1" type="ORF">F4821DRAFT_272741</name>
</gene>
<organism evidence="1 2">
    <name type="scientific">Hypoxylon rubiginosum</name>
    <dbReference type="NCBI Taxonomy" id="110542"/>
    <lineage>
        <taxon>Eukaryota</taxon>
        <taxon>Fungi</taxon>
        <taxon>Dikarya</taxon>
        <taxon>Ascomycota</taxon>
        <taxon>Pezizomycotina</taxon>
        <taxon>Sordariomycetes</taxon>
        <taxon>Xylariomycetidae</taxon>
        <taxon>Xylariales</taxon>
        <taxon>Hypoxylaceae</taxon>
        <taxon>Hypoxylon</taxon>
    </lineage>
</organism>
<evidence type="ECO:0000313" key="1">
    <source>
        <dbReference type="EMBL" id="KAI6082031.1"/>
    </source>
</evidence>
<accession>A0ACC0CNT4</accession>
<protein>
    <submittedName>
        <fullName evidence="1">Cytochrome P450</fullName>
    </submittedName>
</protein>